<accession>A0A8F2XXD4</accession>
<organism evidence="1 2">
    <name type="scientific">Vibrio phage vB_VpP_BT-1011</name>
    <dbReference type="NCBI Taxonomy" id="2799672"/>
    <lineage>
        <taxon>Viruses</taxon>
        <taxon>Duplodnaviria</taxon>
        <taxon>Heunggongvirae</taxon>
        <taxon>Uroviricota</taxon>
        <taxon>Caudoviricetes</taxon>
        <taxon>Tieomvirus</taxon>
        <taxon>Tieomvirus BT1011</taxon>
    </lineage>
</organism>
<keyword evidence="2" id="KW-1185">Reference proteome</keyword>
<sequence>MSTIITADGGNISSDRYVEIISGVGGAAAFPTRQLILRLFTNNEAFPTNSVVTFSSPEDLLTYLNGDSTAEEYKQAVYYFGYISKAIRTPKQLSIARWAEVNTSAQVFGSKAATLDQLKTYTTATLDVTLNGTTYNATAIDLSTAASFADVATALQGKISALDASLSAATVTYNSASGGFDVDTNGDADGALTFASATAGFLSDIGLDSTAVFSSGISEQTLTELMTSSTNLSNNFGSLAFVQDLSLTEIEEVATWNKGQNFAYMYCEKSTKANSQSYFDTLKGYGGLAVTLYDDSVTDEYPWLHPAAETAAIDPSKPNAFPNYMFAPDSVLSAVVTTDSEADTYDARRMNYMGRTQEAGQTRTWYQRGVLMGGDTDATTMSVYMGEAWLKAELKSQFLNMFNALPGITPDIAGRSYINLYLDAAVAQALPDGGNGMISVGKQLTTTQQAYITQVSGDEDAWKQVQSEGYWYTVNFFSTVAESGVTEWTAEYTLIYATAEKVRKVSGTHILI</sequence>
<protein>
    <recommendedName>
        <fullName evidence="3">DUF3383 domain-containing protein</fullName>
    </recommendedName>
</protein>
<evidence type="ECO:0000313" key="2">
    <source>
        <dbReference type="Proteomes" id="UP000683424"/>
    </source>
</evidence>
<evidence type="ECO:0000313" key="1">
    <source>
        <dbReference type="EMBL" id="QWX10200.1"/>
    </source>
</evidence>
<name>A0A8F2XXD4_9CAUD</name>
<proteinExistence type="predicted"/>
<dbReference type="Pfam" id="PF11863">
    <property type="entry name" value="DUF3383"/>
    <property type="match status" value="1"/>
</dbReference>
<dbReference type="EMBL" id="MW009675">
    <property type="protein sequence ID" value="QWX10200.1"/>
    <property type="molecule type" value="Genomic_DNA"/>
</dbReference>
<dbReference type="InterPro" id="IPR021808">
    <property type="entry name" value="DUF3383"/>
</dbReference>
<reference evidence="1" key="1">
    <citation type="submission" date="2020-09" db="EMBL/GenBank/DDBJ databases">
        <authorList>
            <person name="Gao C."/>
            <person name="Qiu Z."/>
        </authorList>
    </citation>
    <scope>NUCLEOTIDE SEQUENCE</scope>
</reference>
<gene>
    <name evidence="1" type="ORF">vBVpPBT1011_0001</name>
</gene>
<evidence type="ECO:0008006" key="3">
    <source>
        <dbReference type="Google" id="ProtNLM"/>
    </source>
</evidence>
<dbReference type="Proteomes" id="UP000683424">
    <property type="component" value="Segment"/>
</dbReference>